<proteinExistence type="predicted"/>
<gene>
    <name evidence="1" type="ORF">CDV36_016411</name>
</gene>
<comment type="caution">
    <text evidence="1">The sequence shown here is derived from an EMBL/GenBank/DDBJ whole genome shotgun (WGS) entry which is preliminary data.</text>
</comment>
<protein>
    <submittedName>
        <fullName evidence="1">Uncharacterized protein</fullName>
    </submittedName>
</protein>
<dbReference type="AlphaFoldDB" id="A0A3M2QQX1"/>
<sequence>MTEGKYNRHALSFNSDLLLCLGFSKSLSPKPPRSVTRVFTCAGCIVRLVSPPGVVSLRLRNDPLRSLPHPIQIMMLEVEVAEEQPSHRPGRRPWHGS</sequence>
<dbReference type="EMBL" id="NKUJ01000971">
    <property type="protein sequence ID" value="RMI95401.1"/>
    <property type="molecule type" value="Genomic_DNA"/>
</dbReference>
<reference evidence="1 2" key="1">
    <citation type="submission" date="2017-06" db="EMBL/GenBank/DDBJ databases">
        <title>Comparative genomic analysis of Ambrosia Fusariam Clade fungi.</title>
        <authorList>
            <person name="Stajich J.E."/>
            <person name="Carrillo J."/>
            <person name="Kijimoto T."/>
            <person name="Eskalen A."/>
            <person name="O'Donnell K."/>
            <person name="Kasson M."/>
        </authorList>
    </citation>
    <scope>NUCLEOTIDE SEQUENCE [LARGE SCALE GENOMIC DNA]</scope>
    <source>
        <strain evidence="1">UCR3666</strain>
    </source>
</reference>
<organism evidence="1 2">
    <name type="scientific">Fusarium kuroshium</name>
    <dbReference type="NCBI Taxonomy" id="2010991"/>
    <lineage>
        <taxon>Eukaryota</taxon>
        <taxon>Fungi</taxon>
        <taxon>Dikarya</taxon>
        <taxon>Ascomycota</taxon>
        <taxon>Pezizomycotina</taxon>
        <taxon>Sordariomycetes</taxon>
        <taxon>Hypocreomycetidae</taxon>
        <taxon>Hypocreales</taxon>
        <taxon>Nectriaceae</taxon>
        <taxon>Fusarium</taxon>
        <taxon>Fusarium solani species complex</taxon>
    </lineage>
</organism>
<keyword evidence="2" id="KW-1185">Reference proteome</keyword>
<name>A0A3M2QQX1_9HYPO</name>
<evidence type="ECO:0000313" key="1">
    <source>
        <dbReference type="EMBL" id="RMI95401.1"/>
    </source>
</evidence>
<dbReference type="Proteomes" id="UP000277212">
    <property type="component" value="Unassembled WGS sequence"/>
</dbReference>
<evidence type="ECO:0000313" key="2">
    <source>
        <dbReference type="Proteomes" id="UP000277212"/>
    </source>
</evidence>
<accession>A0A3M2QQX1</accession>